<gene>
    <name evidence="3" type="ORF">ACFOSH_43525</name>
</gene>
<name>A0ABV7PEG8_9PSEU</name>
<proteinExistence type="predicted"/>
<reference evidence="4" key="1">
    <citation type="journal article" date="2019" name="Int. J. Syst. Evol. Microbiol.">
        <title>The Global Catalogue of Microorganisms (GCM) 10K type strain sequencing project: providing services to taxonomists for standard genome sequencing and annotation.</title>
        <authorList>
            <consortium name="The Broad Institute Genomics Platform"/>
            <consortium name="The Broad Institute Genome Sequencing Center for Infectious Disease"/>
            <person name="Wu L."/>
            <person name="Ma J."/>
        </authorList>
    </citation>
    <scope>NUCLEOTIDE SEQUENCE [LARGE SCALE GENOMIC DNA]</scope>
    <source>
        <strain evidence="4">CGMCC 4.7676</strain>
    </source>
</reference>
<keyword evidence="1" id="KW-0808">Transferase</keyword>
<protein>
    <submittedName>
        <fullName evidence="3">Class I SAM-dependent methyltransferase</fullName>
    </submittedName>
</protein>
<dbReference type="PANTHER" id="PTHR43861:SF3">
    <property type="entry name" value="PUTATIVE (AFU_ORTHOLOGUE AFUA_2G14390)-RELATED"/>
    <property type="match status" value="1"/>
</dbReference>
<dbReference type="Proteomes" id="UP001595645">
    <property type="component" value="Unassembled WGS sequence"/>
</dbReference>
<dbReference type="PANTHER" id="PTHR43861">
    <property type="entry name" value="TRANS-ACONITATE 2-METHYLTRANSFERASE-RELATED"/>
    <property type="match status" value="1"/>
</dbReference>
<accession>A0ABV7PEG8</accession>
<evidence type="ECO:0000313" key="4">
    <source>
        <dbReference type="Proteomes" id="UP001595645"/>
    </source>
</evidence>
<feature type="domain" description="Methyltransferase type 12" evidence="2">
    <location>
        <begin position="50"/>
        <end position="147"/>
    </location>
</feature>
<dbReference type="SUPFAM" id="SSF53335">
    <property type="entry name" value="S-adenosyl-L-methionine-dependent methyltransferases"/>
    <property type="match status" value="1"/>
</dbReference>
<dbReference type="GO" id="GO:0032259">
    <property type="term" value="P:methylation"/>
    <property type="evidence" value="ECO:0007669"/>
    <property type="project" value="UniProtKB-KW"/>
</dbReference>
<dbReference type="CDD" id="cd02440">
    <property type="entry name" value="AdoMet_MTases"/>
    <property type="match status" value="1"/>
</dbReference>
<dbReference type="GO" id="GO:0008168">
    <property type="term" value="F:methyltransferase activity"/>
    <property type="evidence" value="ECO:0007669"/>
    <property type="project" value="UniProtKB-KW"/>
</dbReference>
<dbReference type="Gene3D" id="3.40.50.150">
    <property type="entry name" value="Vaccinia Virus protein VP39"/>
    <property type="match status" value="1"/>
</dbReference>
<dbReference type="EMBL" id="JBHRWK010000160">
    <property type="protein sequence ID" value="MFC3456332.1"/>
    <property type="molecule type" value="Genomic_DNA"/>
</dbReference>
<keyword evidence="4" id="KW-1185">Reference proteome</keyword>
<dbReference type="Pfam" id="PF08242">
    <property type="entry name" value="Methyltransf_12"/>
    <property type="match status" value="1"/>
</dbReference>
<organism evidence="3 4">
    <name type="scientific">Amycolatopsis speibonae</name>
    <dbReference type="NCBI Taxonomy" id="1450224"/>
    <lineage>
        <taxon>Bacteria</taxon>
        <taxon>Bacillati</taxon>
        <taxon>Actinomycetota</taxon>
        <taxon>Actinomycetes</taxon>
        <taxon>Pseudonocardiales</taxon>
        <taxon>Pseudonocardiaceae</taxon>
        <taxon>Amycolatopsis</taxon>
    </lineage>
</organism>
<dbReference type="InterPro" id="IPR013217">
    <property type="entry name" value="Methyltransf_12"/>
</dbReference>
<evidence type="ECO:0000259" key="2">
    <source>
        <dbReference type="Pfam" id="PF08242"/>
    </source>
</evidence>
<sequence>MSPEPIVTDTTGAAGYAVNAQYYDLIFPTAHRDALRSALTALLTDVRRVVEIGSGTGQFTETLLANLPEGGEVYAVEPAAVMRAALTTRLAALDAPPVTVLPEDALRAEVEGTLDAVVLLNVLTHFSPADRRTLWAHWIPRLCPGGLVVVDVPMPRSAVAVPASTIPGRVLGRRRYDTVAGATVDGDGLLWTMTYRVHEGDRLVSEDAVSFPSFVVSEETLNTELLDAGCEPVDGPPAGVLVWRKGEH</sequence>
<dbReference type="RefSeq" id="WP_378247590.1">
    <property type="nucleotide sequence ID" value="NZ_JBHRWK010000160.1"/>
</dbReference>
<comment type="caution">
    <text evidence="3">The sequence shown here is derived from an EMBL/GenBank/DDBJ whole genome shotgun (WGS) entry which is preliminary data.</text>
</comment>
<evidence type="ECO:0000256" key="1">
    <source>
        <dbReference type="ARBA" id="ARBA00022679"/>
    </source>
</evidence>
<keyword evidence="3" id="KW-0489">Methyltransferase</keyword>
<dbReference type="InterPro" id="IPR029063">
    <property type="entry name" value="SAM-dependent_MTases_sf"/>
</dbReference>
<evidence type="ECO:0000313" key="3">
    <source>
        <dbReference type="EMBL" id="MFC3456332.1"/>
    </source>
</evidence>